<dbReference type="EnsemblPlants" id="ONIVA07G18120.1">
    <property type="protein sequence ID" value="ONIVA07G18120.1"/>
    <property type="gene ID" value="ONIVA07G18120"/>
</dbReference>
<proteinExistence type="predicted"/>
<evidence type="ECO:0000256" key="1">
    <source>
        <dbReference type="SAM" id="MobiDB-lite"/>
    </source>
</evidence>
<dbReference type="HOGENOM" id="CLU_1899574_0_0_1"/>
<reference evidence="2" key="2">
    <citation type="submission" date="2018-04" db="EMBL/GenBank/DDBJ databases">
        <title>OnivRS2 (Oryza nivara Reference Sequence Version 2).</title>
        <authorList>
            <person name="Zhang J."/>
            <person name="Kudrna D."/>
            <person name="Lee S."/>
            <person name="Talag J."/>
            <person name="Rajasekar S."/>
            <person name="Welchert J."/>
            <person name="Hsing Y.-I."/>
            <person name="Wing R.A."/>
        </authorList>
    </citation>
    <scope>NUCLEOTIDE SEQUENCE [LARGE SCALE GENOMIC DNA]</scope>
    <source>
        <strain evidence="2">SL10</strain>
    </source>
</reference>
<dbReference type="AlphaFoldDB" id="A0A0E0I2R1"/>
<protein>
    <recommendedName>
        <fullName evidence="4">DUF834 domain-containing protein</fullName>
    </recommendedName>
</protein>
<reference evidence="2" key="1">
    <citation type="submission" date="2015-04" db="UniProtKB">
        <authorList>
            <consortium name="EnsemblPlants"/>
        </authorList>
    </citation>
    <scope>IDENTIFICATION</scope>
    <source>
        <strain evidence="2">SL10</strain>
    </source>
</reference>
<name>A0A0E0I2R1_ORYNI</name>
<accession>A0A0E0I2R1</accession>
<organism evidence="2">
    <name type="scientific">Oryza nivara</name>
    <name type="common">Indian wild rice</name>
    <name type="synonym">Oryza sativa f. spontanea</name>
    <dbReference type="NCBI Taxonomy" id="4536"/>
    <lineage>
        <taxon>Eukaryota</taxon>
        <taxon>Viridiplantae</taxon>
        <taxon>Streptophyta</taxon>
        <taxon>Embryophyta</taxon>
        <taxon>Tracheophyta</taxon>
        <taxon>Spermatophyta</taxon>
        <taxon>Magnoliopsida</taxon>
        <taxon>Liliopsida</taxon>
        <taxon>Poales</taxon>
        <taxon>Poaceae</taxon>
        <taxon>BOP clade</taxon>
        <taxon>Oryzoideae</taxon>
        <taxon>Oryzeae</taxon>
        <taxon>Oryzinae</taxon>
        <taxon>Oryza</taxon>
    </lineage>
</organism>
<evidence type="ECO:0000313" key="3">
    <source>
        <dbReference type="Proteomes" id="UP000006591"/>
    </source>
</evidence>
<feature type="region of interest" description="Disordered" evidence="1">
    <location>
        <begin position="93"/>
        <end position="134"/>
    </location>
</feature>
<dbReference type="Gramene" id="ONIVA07G18120.1">
    <property type="protein sequence ID" value="ONIVA07G18120.1"/>
    <property type="gene ID" value="ONIVA07G18120"/>
</dbReference>
<keyword evidence="3" id="KW-1185">Reference proteome</keyword>
<feature type="compositionally biased region" description="Gly residues" evidence="1">
    <location>
        <begin position="100"/>
        <end position="112"/>
    </location>
</feature>
<dbReference type="Proteomes" id="UP000006591">
    <property type="component" value="Chromosome 7"/>
</dbReference>
<feature type="region of interest" description="Disordered" evidence="1">
    <location>
        <begin position="1"/>
        <end position="45"/>
    </location>
</feature>
<evidence type="ECO:0000313" key="2">
    <source>
        <dbReference type="EnsemblPlants" id="ONIVA07G18120.1"/>
    </source>
</evidence>
<evidence type="ECO:0008006" key="4">
    <source>
        <dbReference type="Google" id="ProtNLM"/>
    </source>
</evidence>
<sequence length="134" mass="14115">MSLGGGGVEETGQAVDTDLAAFPDPDSVAARRRSRDCRRPDGGSVENSARRRLVVLAAWRRSRRDRRRRRGGQEGIARNGGVEPVVEAEIVGGADDAEGGEGSGRGCEGIGEAGVSVPEAEFGEGGGRQCPWRR</sequence>